<dbReference type="InterPro" id="IPR003010">
    <property type="entry name" value="C-N_Hydrolase"/>
</dbReference>
<dbReference type="PROSITE" id="PS50263">
    <property type="entry name" value="CN_HYDROLASE"/>
    <property type="match status" value="1"/>
</dbReference>
<dbReference type="InterPro" id="IPR036526">
    <property type="entry name" value="C-N_Hydrolase_sf"/>
</dbReference>
<sequence>MLIDAIHGAKMSTKLLVSLKVLVIQLNPQIGQVDQTIKRTWSILDKVTKSATYVKPDIILFPEFALTGYSFHARKDILPYVTKKDEGPSFELAKSISEKFQCYTIIGYPEEDDEQKLYNSALVVNPQGGQIFNYRKTFLYDTEMNWDCEENPEGFQTFPMDFSKCAKLSNEDSYNRDVTLKASIGICMDLSPYKFMAPFNHFEFSSFCVDNNVELILCPMAWLNSTSITDKQTLHNNSLLEAAKNKIAFALKEQGLPLAGSQGIYQLKIGDSQRTPRVPSDDSTSEYKDMDEPDMSNVNYWILRFFPFLYFKSRINWFKNSSLIESILGKTRMPLDHEYYKDGKHKEDTIDLLDSEEVIKDTVLEKTFLGTSLGQPWKFQGKNAILVLANRCGTEDGTTIFAGSSGIYKFNGKKPKGSQDDDESSLDSLNESVELLGNLGKGLEGAILREVQFEVFR</sequence>
<evidence type="ECO:0000259" key="1">
    <source>
        <dbReference type="PROSITE" id="PS50263"/>
    </source>
</evidence>
<dbReference type="GO" id="GO:0070773">
    <property type="term" value="F:protein-N-terminal glutamine amidohydrolase activity"/>
    <property type="evidence" value="ECO:0007669"/>
    <property type="project" value="InterPro"/>
</dbReference>
<evidence type="ECO:0000313" key="2">
    <source>
        <dbReference type="EMBL" id="QID86154.1"/>
    </source>
</evidence>
<organism evidence="2 3">
    <name type="scientific">Saccharomyces pastorianus</name>
    <name type="common">Lager yeast</name>
    <name type="synonym">Saccharomyces cerevisiae x Saccharomyces eubayanus</name>
    <dbReference type="NCBI Taxonomy" id="27292"/>
    <lineage>
        <taxon>Eukaryota</taxon>
        <taxon>Fungi</taxon>
        <taxon>Dikarya</taxon>
        <taxon>Ascomycota</taxon>
        <taxon>Saccharomycotina</taxon>
        <taxon>Saccharomycetes</taxon>
        <taxon>Saccharomycetales</taxon>
        <taxon>Saccharomycetaceae</taxon>
        <taxon>Saccharomyces</taxon>
    </lineage>
</organism>
<gene>
    <name evidence="2" type="primary">NTA1_2</name>
    <name evidence="2" type="ORF">GRS66_008770</name>
</gene>
<dbReference type="GO" id="GO:0030163">
    <property type="term" value="P:protein catabolic process"/>
    <property type="evidence" value="ECO:0007669"/>
    <property type="project" value="TreeGrafter"/>
</dbReference>
<dbReference type="PANTHER" id="PTHR11750">
    <property type="entry name" value="PROTEIN N-TERMINAL AMIDASE"/>
    <property type="match status" value="1"/>
</dbReference>
<dbReference type="SUPFAM" id="SSF56317">
    <property type="entry name" value="Carbon-nitrogen hydrolase"/>
    <property type="match status" value="1"/>
</dbReference>
<accession>A0A6C1EC21</accession>
<dbReference type="Proteomes" id="UP000501346">
    <property type="component" value="Chromosome SeX-ScX"/>
</dbReference>
<name>A0A6C1EC21_SACPS</name>
<dbReference type="PANTHER" id="PTHR11750:SF26">
    <property type="entry name" value="PROTEIN N-TERMINAL AMIDASE"/>
    <property type="match status" value="1"/>
</dbReference>
<dbReference type="OrthoDB" id="201515at2759"/>
<keyword evidence="2" id="KW-0378">Hydrolase</keyword>
<feature type="domain" description="CN hydrolase" evidence="1">
    <location>
        <begin position="19"/>
        <end position="453"/>
    </location>
</feature>
<protein>
    <submittedName>
        <fullName evidence="2">Carbon-nitrogen hydrolase</fullName>
    </submittedName>
</protein>
<dbReference type="InterPro" id="IPR039703">
    <property type="entry name" value="Nta1"/>
</dbReference>
<keyword evidence="3" id="KW-1185">Reference proteome</keyword>
<dbReference type="FunFam" id="3.60.110.10:FF:000029">
    <property type="entry name" value="Protein N-terminal amidase"/>
    <property type="match status" value="1"/>
</dbReference>
<reference evidence="2 3" key="1">
    <citation type="journal article" date="2019" name="BMC Genomics">
        <title>Chromosome level assembly and comparative genome analysis confirm lager-brewing yeasts originated from a single hybridization.</title>
        <authorList>
            <person name="Salazar A.N."/>
            <person name="Gorter de Vries A.R."/>
            <person name="van den Broek M."/>
            <person name="Brouwers N."/>
            <person name="de la Torre Cortes P."/>
            <person name="Kuijpers N.G.A."/>
            <person name="Daran J.G."/>
            <person name="Abeel T."/>
        </authorList>
    </citation>
    <scope>NUCLEOTIDE SEQUENCE [LARGE SCALE GENOMIC DNA]</scope>
    <source>
        <strain evidence="2 3">CBS 1483</strain>
    </source>
</reference>
<dbReference type="Gene3D" id="3.60.110.10">
    <property type="entry name" value="Carbon-nitrogen hydrolase"/>
    <property type="match status" value="1"/>
</dbReference>
<dbReference type="GO" id="GO:0008418">
    <property type="term" value="F:protein-N-terminal asparagine amidohydrolase activity"/>
    <property type="evidence" value="ECO:0007669"/>
    <property type="project" value="InterPro"/>
</dbReference>
<dbReference type="CDD" id="cd07566">
    <property type="entry name" value="ScNTA1_like"/>
    <property type="match status" value="1"/>
</dbReference>
<evidence type="ECO:0000313" key="3">
    <source>
        <dbReference type="Proteomes" id="UP000501346"/>
    </source>
</evidence>
<dbReference type="AlphaFoldDB" id="A0A6C1EC21"/>
<dbReference type="Pfam" id="PF00795">
    <property type="entry name" value="CN_hydrolase"/>
    <property type="match status" value="1"/>
</dbReference>
<dbReference type="EMBL" id="CP049007">
    <property type="protein sequence ID" value="QID86154.1"/>
    <property type="molecule type" value="Genomic_DNA"/>
</dbReference>
<proteinExistence type="predicted"/>